<comment type="caution">
    <text evidence="1">The sequence shown here is derived from an EMBL/GenBank/DDBJ whole genome shotgun (WGS) entry which is preliminary data.</text>
</comment>
<dbReference type="EMBL" id="AYKW01000015">
    <property type="protein sequence ID" value="PIL30257.1"/>
    <property type="molecule type" value="Genomic_DNA"/>
</dbReference>
<keyword evidence="2" id="KW-1185">Reference proteome</keyword>
<sequence length="116" mass="12654">MREWGRCTVMGLSEGTSAGGYIHPPDVLSMRKQRTSHTTENGTPGALGGLLAFPLPSGQRDLLLDVREVDQVVVREVNGLAPDGQRGVDSNRGQQLGLVLLHRARRTWRGRSRGRG</sequence>
<reference evidence="1 2" key="1">
    <citation type="journal article" date="2015" name="Sci. Rep.">
        <title>Chromosome-level genome map provides insights into diverse defense mechanisms in the medicinal fungus Ganoderma sinense.</title>
        <authorList>
            <person name="Zhu Y."/>
            <person name="Xu J."/>
            <person name="Sun C."/>
            <person name="Zhou S."/>
            <person name="Xu H."/>
            <person name="Nelson D.R."/>
            <person name="Qian J."/>
            <person name="Song J."/>
            <person name="Luo H."/>
            <person name="Xiang L."/>
            <person name="Li Y."/>
            <person name="Xu Z."/>
            <person name="Ji A."/>
            <person name="Wang L."/>
            <person name="Lu S."/>
            <person name="Hayward A."/>
            <person name="Sun W."/>
            <person name="Li X."/>
            <person name="Schwartz D.C."/>
            <person name="Wang Y."/>
            <person name="Chen S."/>
        </authorList>
    </citation>
    <scope>NUCLEOTIDE SEQUENCE [LARGE SCALE GENOMIC DNA]</scope>
    <source>
        <strain evidence="1 2">ZZ0214-1</strain>
    </source>
</reference>
<organism evidence="1 2">
    <name type="scientific">Ganoderma sinense ZZ0214-1</name>
    <dbReference type="NCBI Taxonomy" id="1077348"/>
    <lineage>
        <taxon>Eukaryota</taxon>
        <taxon>Fungi</taxon>
        <taxon>Dikarya</taxon>
        <taxon>Basidiomycota</taxon>
        <taxon>Agaricomycotina</taxon>
        <taxon>Agaricomycetes</taxon>
        <taxon>Polyporales</taxon>
        <taxon>Polyporaceae</taxon>
        <taxon>Ganoderma</taxon>
    </lineage>
</organism>
<evidence type="ECO:0000313" key="2">
    <source>
        <dbReference type="Proteomes" id="UP000230002"/>
    </source>
</evidence>
<gene>
    <name evidence="1" type="ORF">GSI_07435</name>
</gene>
<evidence type="ECO:0000313" key="1">
    <source>
        <dbReference type="EMBL" id="PIL30257.1"/>
    </source>
</evidence>
<proteinExistence type="predicted"/>
<accession>A0A2G8S930</accession>
<name>A0A2G8S930_9APHY</name>
<dbReference type="Proteomes" id="UP000230002">
    <property type="component" value="Unassembled WGS sequence"/>
</dbReference>
<dbReference type="AlphaFoldDB" id="A0A2G8S930"/>
<protein>
    <submittedName>
        <fullName evidence="1">Uncharacterized protein</fullName>
    </submittedName>
</protein>